<keyword evidence="3" id="KW-1185">Reference proteome</keyword>
<name>A0AAI8Z225_9PEZI</name>
<dbReference type="EMBL" id="CAVMBE010000043">
    <property type="protein sequence ID" value="CAK4031025.1"/>
    <property type="molecule type" value="Genomic_DNA"/>
</dbReference>
<feature type="compositionally biased region" description="Basic and acidic residues" evidence="1">
    <location>
        <begin position="245"/>
        <end position="256"/>
    </location>
</feature>
<evidence type="ECO:0000313" key="3">
    <source>
        <dbReference type="Proteomes" id="UP001296104"/>
    </source>
</evidence>
<proteinExistence type="predicted"/>
<comment type="caution">
    <text evidence="2">The sequence shown here is derived from an EMBL/GenBank/DDBJ whole genome shotgun (WGS) entry which is preliminary data.</text>
</comment>
<protein>
    <submittedName>
        <fullName evidence="2">Uncharacterized protein</fullName>
    </submittedName>
</protein>
<reference evidence="2" key="1">
    <citation type="submission" date="2023-11" db="EMBL/GenBank/DDBJ databases">
        <authorList>
            <person name="Alioto T."/>
            <person name="Alioto T."/>
            <person name="Gomez Garrido J."/>
        </authorList>
    </citation>
    <scope>NUCLEOTIDE SEQUENCE</scope>
</reference>
<feature type="compositionally biased region" description="Polar residues" evidence="1">
    <location>
        <begin position="223"/>
        <end position="235"/>
    </location>
</feature>
<dbReference type="Proteomes" id="UP001296104">
    <property type="component" value="Unassembled WGS sequence"/>
</dbReference>
<feature type="compositionally biased region" description="Basic residues" evidence="1">
    <location>
        <begin position="161"/>
        <end position="174"/>
    </location>
</feature>
<feature type="compositionally biased region" description="Basic and acidic residues" evidence="1">
    <location>
        <begin position="185"/>
        <end position="198"/>
    </location>
</feature>
<gene>
    <name evidence="2" type="ORF">LECACI_7A006183</name>
</gene>
<feature type="compositionally biased region" description="Low complexity" evidence="1">
    <location>
        <begin position="199"/>
        <end position="210"/>
    </location>
</feature>
<feature type="region of interest" description="Disordered" evidence="1">
    <location>
        <begin position="149"/>
        <end position="278"/>
    </location>
</feature>
<sequence length="278" mass="31673">MDQETNSYVTNVFGYYSIPCNDFRTHLFHALQIFNTHGIPTCIFKHAEPASLSPVYDSRTRCAAILDGNHHNKHLCQAFDRFCYHVEDPGLEAADWQLRQELVRFARLLLCEAHRQEMTTPVLLGDLAEKVTVCRKRFILRERGGGGYASLSGRKEGRGGDHHHHHHHHQRQKSRFSSLFMTPRKSGEQQEFEQHGDRSASPSSGEEGSSNVRRSVSEKQTIRPMSSSPDMQGLQSPRHASIDLTFRDSRSKERHSVGRASALMTKLSPAQKSRWEVD</sequence>
<organism evidence="2 3">
    <name type="scientific">Lecanosticta acicola</name>
    <dbReference type="NCBI Taxonomy" id="111012"/>
    <lineage>
        <taxon>Eukaryota</taxon>
        <taxon>Fungi</taxon>
        <taxon>Dikarya</taxon>
        <taxon>Ascomycota</taxon>
        <taxon>Pezizomycotina</taxon>
        <taxon>Dothideomycetes</taxon>
        <taxon>Dothideomycetidae</taxon>
        <taxon>Mycosphaerellales</taxon>
        <taxon>Mycosphaerellaceae</taxon>
        <taxon>Lecanosticta</taxon>
    </lineage>
</organism>
<evidence type="ECO:0000313" key="2">
    <source>
        <dbReference type="EMBL" id="CAK4031025.1"/>
    </source>
</evidence>
<dbReference type="AlphaFoldDB" id="A0AAI8Z225"/>
<accession>A0AAI8Z225</accession>
<evidence type="ECO:0000256" key="1">
    <source>
        <dbReference type="SAM" id="MobiDB-lite"/>
    </source>
</evidence>